<feature type="domain" description="Acetyl-coenzyme A synthetase N-terminal" evidence="10">
    <location>
        <begin position="37"/>
        <end position="92"/>
    </location>
</feature>
<evidence type="ECO:0000313" key="12">
    <source>
        <dbReference type="Proteomes" id="UP001304461"/>
    </source>
</evidence>
<dbReference type="RefSeq" id="WP_323304536.1">
    <property type="nucleotide sequence ID" value="NZ_JAYGHX010000002.1"/>
</dbReference>
<keyword evidence="12" id="KW-1185">Reference proteome</keyword>
<feature type="binding site" evidence="6">
    <location>
        <position position="530"/>
    </location>
    <ligand>
        <name>ATP</name>
        <dbReference type="ChEBI" id="CHEBI:30616"/>
    </ligand>
</feature>
<comment type="PTM">
    <text evidence="6">Acetylated. Deacetylation by the SIR2-homolog deacetylase activates the enzyme.</text>
</comment>
<feature type="binding site" evidence="6">
    <location>
        <position position="554"/>
    </location>
    <ligand>
        <name>Mg(2+)</name>
        <dbReference type="ChEBI" id="CHEBI:18420"/>
    </ligand>
</feature>
<feature type="binding site" evidence="6">
    <location>
        <begin position="202"/>
        <end position="205"/>
    </location>
    <ligand>
        <name>CoA</name>
        <dbReference type="ChEBI" id="CHEBI:57287"/>
    </ligand>
</feature>
<evidence type="ECO:0000313" key="11">
    <source>
        <dbReference type="EMBL" id="MEA5390433.1"/>
    </source>
</evidence>
<dbReference type="InterPro" id="IPR042099">
    <property type="entry name" value="ANL_N_sf"/>
</dbReference>
<feature type="binding site" evidence="6">
    <location>
        <begin position="397"/>
        <end position="399"/>
    </location>
    <ligand>
        <name>ATP</name>
        <dbReference type="ChEBI" id="CHEBI:30616"/>
    </ligand>
</feature>
<proteinExistence type="inferred from homology"/>
<protein>
    <recommendedName>
        <fullName evidence="6">Acetyl-coenzyme A synthetase</fullName>
        <shortName evidence="6">AcCoA synthetase</shortName>
        <shortName evidence="6">Acs</shortName>
        <ecNumber evidence="6">6.2.1.1</ecNumber>
    </recommendedName>
    <alternativeName>
        <fullName evidence="6">Acetate--CoA ligase</fullName>
    </alternativeName>
    <alternativeName>
        <fullName evidence="6">Acyl-activating enzyme</fullName>
    </alternativeName>
</protein>
<dbReference type="Pfam" id="PF13193">
    <property type="entry name" value="AMP-binding_C"/>
    <property type="match status" value="1"/>
</dbReference>
<evidence type="ECO:0000256" key="3">
    <source>
        <dbReference type="ARBA" id="ARBA00022741"/>
    </source>
</evidence>
<feature type="binding site" evidence="6">
    <location>
        <position position="515"/>
    </location>
    <ligand>
        <name>ATP</name>
        <dbReference type="ChEBI" id="CHEBI:30616"/>
    </ligand>
</feature>
<keyword evidence="6" id="KW-0460">Magnesium</keyword>
<feature type="domain" description="AMP-dependent synthetase/ligase" evidence="8">
    <location>
        <begin position="101"/>
        <end position="485"/>
    </location>
</feature>
<dbReference type="Proteomes" id="UP001304461">
    <property type="component" value="Unassembled WGS sequence"/>
</dbReference>
<comment type="catalytic activity">
    <reaction evidence="6">
        <text>acetate + ATP + CoA = acetyl-CoA + AMP + diphosphate</text>
        <dbReference type="Rhea" id="RHEA:23176"/>
        <dbReference type="ChEBI" id="CHEBI:30089"/>
        <dbReference type="ChEBI" id="CHEBI:30616"/>
        <dbReference type="ChEBI" id="CHEBI:33019"/>
        <dbReference type="ChEBI" id="CHEBI:57287"/>
        <dbReference type="ChEBI" id="CHEBI:57288"/>
        <dbReference type="ChEBI" id="CHEBI:456215"/>
        <dbReference type="EC" id="6.2.1.1"/>
    </reaction>
</comment>
<feature type="binding site" evidence="6">
    <location>
        <position position="321"/>
    </location>
    <ligand>
        <name>CoA</name>
        <dbReference type="ChEBI" id="CHEBI:57287"/>
    </ligand>
</feature>
<feature type="binding site" evidence="6">
    <location>
        <position position="538"/>
    </location>
    <ligand>
        <name>CoA</name>
        <dbReference type="ChEBI" id="CHEBI:57287"/>
    </ligand>
</feature>
<dbReference type="Pfam" id="PF16177">
    <property type="entry name" value="ACAS_N"/>
    <property type="match status" value="1"/>
</dbReference>
<dbReference type="Pfam" id="PF00501">
    <property type="entry name" value="AMP-binding"/>
    <property type="match status" value="1"/>
</dbReference>
<keyword evidence="2 6" id="KW-0436">Ligase</keyword>
<evidence type="ECO:0000256" key="4">
    <source>
        <dbReference type="ARBA" id="ARBA00022840"/>
    </source>
</evidence>
<feature type="domain" description="AMP-binding enzyme C-terminal" evidence="9">
    <location>
        <begin position="546"/>
        <end position="624"/>
    </location>
</feature>
<comment type="function">
    <text evidence="6">Catalyzes the conversion of acetate into acetyl-CoA (AcCoA), an essential intermediate at the junction of anabolic and catabolic pathways. AcsA undergoes a two-step reaction. In the first half reaction, AcsA combines acetate with ATP to form acetyl-adenylate (AcAMP) intermediate. In the second half reaction, it can then transfer the acetyl group from AcAMP to the sulfhydryl group of CoA, forming the product AcCoA.</text>
</comment>
<dbReference type="EMBL" id="JAYGHX010000002">
    <property type="protein sequence ID" value="MEA5390433.1"/>
    <property type="molecule type" value="Genomic_DNA"/>
</dbReference>
<dbReference type="InterPro" id="IPR020845">
    <property type="entry name" value="AMP-binding_CS"/>
</dbReference>
<dbReference type="PROSITE" id="PS00455">
    <property type="entry name" value="AMP_BINDING"/>
    <property type="match status" value="1"/>
</dbReference>
<dbReference type="InterPro" id="IPR011904">
    <property type="entry name" value="Ac_CoA_lig"/>
</dbReference>
<dbReference type="Gene3D" id="3.40.50.12780">
    <property type="entry name" value="N-terminal domain of ligase-like"/>
    <property type="match status" value="1"/>
</dbReference>
<evidence type="ECO:0000259" key="8">
    <source>
        <dbReference type="Pfam" id="PF00501"/>
    </source>
</evidence>
<keyword evidence="4 6" id="KW-0067">ATP-binding</keyword>
<comment type="cofactor">
    <cofactor evidence="6">
        <name>Mg(2+)</name>
        <dbReference type="ChEBI" id="CHEBI:18420"/>
    </cofactor>
</comment>
<dbReference type="EC" id="6.2.1.1" evidence="6"/>
<dbReference type="InterPro" id="IPR025110">
    <property type="entry name" value="AMP-bd_C"/>
</dbReference>
<dbReference type="SUPFAM" id="SSF56801">
    <property type="entry name" value="Acetyl-CoA synthetase-like"/>
    <property type="match status" value="1"/>
</dbReference>
<keyword evidence="5 6" id="KW-0007">Acetylation</keyword>
<evidence type="ECO:0000256" key="5">
    <source>
        <dbReference type="ARBA" id="ARBA00022990"/>
    </source>
</evidence>
<dbReference type="NCBIfam" id="NF001208">
    <property type="entry name" value="PRK00174.1"/>
    <property type="match status" value="1"/>
</dbReference>
<gene>
    <name evidence="11" type="primary">acs</name>
    <name evidence="6" type="synonym">acsA</name>
    <name evidence="11" type="ORF">VB738_04065</name>
</gene>
<evidence type="ECO:0000256" key="1">
    <source>
        <dbReference type="ARBA" id="ARBA00006432"/>
    </source>
</evidence>
<feature type="region of interest" description="Disordered" evidence="7">
    <location>
        <begin position="1"/>
        <end position="22"/>
    </location>
</feature>
<comment type="caution">
    <text evidence="11">The sequence shown here is derived from an EMBL/GenBank/DDBJ whole genome shotgun (WGS) entry which is preliminary data.</text>
</comment>
<feature type="compositionally biased region" description="Polar residues" evidence="7">
    <location>
        <begin position="1"/>
        <end position="11"/>
    </location>
</feature>
<keyword evidence="6" id="KW-0479">Metal-binding</keyword>
<organism evidence="11 12">
    <name type="scientific">Cyanobium gracile UHCC 0139</name>
    <dbReference type="NCBI Taxonomy" id="3110308"/>
    <lineage>
        <taxon>Bacteria</taxon>
        <taxon>Bacillati</taxon>
        <taxon>Cyanobacteriota</taxon>
        <taxon>Cyanophyceae</taxon>
        <taxon>Synechococcales</taxon>
        <taxon>Prochlorococcaceae</taxon>
        <taxon>Cyanobium</taxon>
    </lineage>
</organism>
<dbReference type="InterPro" id="IPR032387">
    <property type="entry name" value="ACAS_N"/>
</dbReference>
<evidence type="ECO:0000256" key="6">
    <source>
        <dbReference type="HAMAP-Rule" id="MF_01123"/>
    </source>
</evidence>
<dbReference type="Gene3D" id="3.30.300.30">
    <property type="match status" value="1"/>
</dbReference>
<feature type="binding site" evidence="6">
    <location>
        <position position="557"/>
    </location>
    <ligand>
        <name>Mg(2+)</name>
        <dbReference type="ChEBI" id="CHEBI:18420"/>
    </ligand>
</feature>
<evidence type="ECO:0000256" key="2">
    <source>
        <dbReference type="ARBA" id="ARBA00022598"/>
    </source>
</evidence>
<reference evidence="11 12" key="1">
    <citation type="submission" date="2023-12" db="EMBL/GenBank/DDBJ databases">
        <title>Baltic Sea Cyanobacteria.</title>
        <authorList>
            <person name="Delbaje E."/>
            <person name="Fewer D.P."/>
            <person name="Shishido T.K."/>
        </authorList>
    </citation>
    <scope>NUCLEOTIDE SEQUENCE [LARGE SCALE GENOMIC DNA]</scope>
    <source>
        <strain evidence="11 12">UHCC 0139</strain>
    </source>
</reference>
<evidence type="ECO:0000256" key="7">
    <source>
        <dbReference type="SAM" id="MobiDB-lite"/>
    </source>
</evidence>
<keyword evidence="3 6" id="KW-0547">Nucleotide-binding</keyword>
<feature type="binding site" evidence="6">
    <location>
        <position position="541"/>
    </location>
    <ligand>
        <name>ATP</name>
        <dbReference type="ChEBI" id="CHEBI:30616"/>
    </ligand>
</feature>
<dbReference type="PANTHER" id="PTHR24095">
    <property type="entry name" value="ACETYL-COENZYME A SYNTHETASE"/>
    <property type="match status" value="1"/>
</dbReference>
<dbReference type="InterPro" id="IPR000873">
    <property type="entry name" value="AMP-dep_synth/lig_dom"/>
</dbReference>
<feature type="binding site" evidence="6">
    <location>
        <begin position="421"/>
        <end position="426"/>
    </location>
    <ligand>
        <name>ATP</name>
        <dbReference type="ChEBI" id="CHEBI:30616"/>
    </ligand>
</feature>
<dbReference type="HAMAP" id="MF_01123">
    <property type="entry name" value="Ac_CoA_synth"/>
    <property type="match status" value="1"/>
</dbReference>
<name>A0ABU5RRM8_9CYAN</name>
<dbReference type="CDD" id="cd05966">
    <property type="entry name" value="ACS"/>
    <property type="match status" value="1"/>
</dbReference>
<dbReference type="InterPro" id="IPR045851">
    <property type="entry name" value="AMP-bd_C_sf"/>
</dbReference>
<feature type="modified residue" description="N6-acetyllysine" evidence="6">
    <location>
        <position position="624"/>
    </location>
</feature>
<comment type="caution">
    <text evidence="6">Lacks conserved residue(s) required for the propagation of feature annotation.</text>
</comment>
<evidence type="ECO:0000259" key="9">
    <source>
        <dbReference type="Pfam" id="PF13193"/>
    </source>
</evidence>
<dbReference type="NCBIfam" id="TIGR02188">
    <property type="entry name" value="Ac_CoA_lig_AcsA"/>
    <property type="match status" value="1"/>
</dbReference>
<sequence>MTQDSSPTIESVLQEERQFAPPPQLAAEARIGSMAAYQALAARAEADPDGFWGEAARSELHWFAPFDTVLDWSDPPFARWFEGGTTNLSFNCLDRHLDGPRADKTALIWEGEPGDGRSFTYRELHVEVCRAANALKALGVGKGDLVALYMPMVPEAAIAMLACARIGAPHSVVFGGFSAEALRDRLIDGQAKLVITADGGFRKDKAVALKPAVDQALAEGCPSVEHVLVVRRTGEATGFEAGRDVWWHELVDGQSADCPAEPMASEDRLFVLYTSGSTGKPKGVVHTTAGYNLWAHLTFQWIFDIREDDIHWCTADVGWITGHSYIVYGPLSNGATTLMYEGAPRPSKPGAFWEVIEKHRVTIFYTAPTAIRAFMKSGRAVPDRYDMGSLRILGTVGEPINPEAWMWYRDVIGGDRCPVVDTWWQTETGGVMISPLPGATPTKPGSATLPLPGIAADVVDLEGNSVPTGQGGYLAVRRPWPGMMRTVHGDPERFRRSYWEHIRPADGSWLYFAGDGARRDADGYFWVMGRVDDVINVSGHRLGTMEIESALVSHPSVAEAAVVGRPDELKGEGIVAFVTLDVGVEGDAALEAELRRHVGLEIGPIARPDVIRFTDALPKTRSGKIMRRILRSLAAGEDVSGDTSTLEDRSVLDALRV</sequence>
<dbReference type="PANTHER" id="PTHR24095:SF14">
    <property type="entry name" value="ACETYL-COENZYME A SYNTHETASE 1"/>
    <property type="match status" value="1"/>
</dbReference>
<evidence type="ECO:0000259" key="10">
    <source>
        <dbReference type="Pfam" id="PF16177"/>
    </source>
</evidence>
<feature type="binding site" evidence="6">
    <location>
        <position position="552"/>
    </location>
    <ligand>
        <name>Mg(2+)</name>
        <dbReference type="ChEBI" id="CHEBI:18420"/>
    </ligand>
</feature>
<dbReference type="GO" id="GO:0003987">
    <property type="term" value="F:acetate-CoA ligase activity"/>
    <property type="evidence" value="ECO:0007669"/>
    <property type="project" value="UniProtKB-EC"/>
</dbReference>
<accession>A0ABU5RRM8</accession>
<comment type="similarity">
    <text evidence="1 6">Belongs to the ATP-dependent AMP-binding enzyme family.</text>
</comment>